<dbReference type="EMBL" id="LO017727">
    <property type="protein sequence ID" value="CRH06156.1"/>
    <property type="molecule type" value="Genomic_DNA"/>
</dbReference>
<dbReference type="AlphaFoldDB" id="A0A1S7LK22"/>
<accession>A0A1S7LK22</accession>
<evidence type="ECO:0000313" key="1">
    <source>
        <dbReference type="EMBL" id="CRH06156.1"/>
    </source>
</evidence>
<proteinExistence type="predicted"/>
<protein>
    <submittedName>
        <fullName evidence="1">Uncharacterized protein</fullName>
    </submittedName>
</protein>
<gene>
    <name evidence="1" type="ORF">MAGMO_1983</name>
</gene>
<sequence length="68" mass="7033">MANVEVLMSFPLIVQSLVSRVREPSSWSGIAVLLAMFGLSHEQAGAVTELLAASAALASVFLGEGKSS</sequence>
<organism evidence="1">
    <name type="scientific">Magnetococcus massalia (strain MO-1)</name>
    <dbReference type="NCBI Taxonomy" id="451514"/>
    <lineage>
        <taxon>Bacteria</taxon>
        <taxon>Pseudomonadati</taxon>
        <taxon>Pseudomonadota</taxon>
        <taxon>Magnetococcia</taxon>
        <taxon>Magnetococcales</taxon>
        <taxon>Magnetococcaceae</taxon>
        <taxon>Magnetococcus</taxon>
    </lineage>
</organism>
<name>A0A1S7LK22_MAGMO</name>
<reference evidence="1" key="1">
    <citation type="submission" date="2015-04" db="EMBL/GenBank/DDBJ databases">
        <authorList>
            <person name="Syromyatnikov M.Y."/>
            <person name="Popov V.N."/>
        </authorList>
    </citation>
    <scope>NUCLEOTIDE SEQUENCE</scope>
    <source>
        <strain evidence="1">MO-1</strain>
    </source>
</reference>